<dbReference type="RefSeq" id="WP_006300182.1">
    <property type="nucleotide sequence ID" value="NZ_CM001022.1"/>
</dbReference>
<dbReference type="PANTHER" id="PTHR11014">
    <property type="entry name" value="PEPTIDASE M20 FAMILY MEMBER"/>
    <property type="match status" value="1"/>
</dbReference>
<feature type="binding site" evidence="2">
    <location>
        <position position="114"/>
    </location>
    <ligand>
        <name>Mn(2+)</name>
        <dbReference type="ChEBI" id="CHEBI:29035"/>
        <label>2</label>
    </ligand>
</feature>
<organism evidence="4 5">
    <name type="scientific">Aminomonas paucivorans DSM 12260</name>
    <dbReference type="NCBI Taxonomy" id="584708"/>
    <lineage>
        <taxon>Bacteria</taxon>
        <taxon>Thermotogati</taxon>
        <taxon>Synergistota</taxon>
        <taxon>Synergistia</taxon>
        <taxon>Synergistales</taxon>
        <taxon>Synergistaceae</taxon>
        <taxon>Aminomonas</taxon>
    </lineage>
</organism>
<feature type="domain" description="Peptidase M20 dimerisation" evidence="3">
    <location>
        <begin position="199"/>
        <end position="297"/>
    </location>
</feature>
<keyword evidence="2" id="KW-0464">Manganese</keyword>
<dbReference type="InterPro" id="IPR017439">
    <property type="entry name" value="Amidohydrolase"/>
</dbReference>
<dbReference type="PIRSF" id="PIRSF005962">
    <property type="entry name" value="Pept_M20D_amidohydro"/>
    <property type="match status" value="1"/>
</dbReference>
<dbReference type="PANTHER" id="PTHR11014:SF63">
    <property type="entry name" value="METALLOPEPTIDASE, PUTATIVE (AFU_ORTHOLOGUE AFUA_6G09600)-RELATED"/>
    <property type="match status" value="1"/>
</dbReference>
<dbReference type="GO" id="GO:0050118">
    <property type="term" value="F:N-acetyldiaminopimelate deacetylase activity"/>
    <property type="evidence" value="ECO:0007669"/>
    <property type="project" value="UniProtKB-ARBA"/>
</dbReference>
<dbReference type="InterPro" id="IPR002933">
    <property type="entry name" value="Peptidase_M20"/>
</dbReference>
<dbReference type="GO" id="GO:0046872">
    <property type="term" value="F:metal ion binding"/>
    <property type="evidence" value="ECO:0007669"/>
    <property type="project" value="UniProtKB-KW"/>
</dbReference>
<name>E3D0K4_9BACT</name>
<feature type="binding site" evidence="2">
    <location>
        <position position="150"/>
    </location>
    <ligand>
        <name>Mn(2+)</name>
        <dbReference type="ChEBI" id="CHEBI:29035"/>
        <label>2</label>
    </ligand>
</feature>
<dbReference type="EMBL" id="CM001022">
    <property type="protein sequence ID" value="EFQ23023.1"/>
    <property type="molecule type" value="Genomic_DNA"/>
</dbReference>
<dbReference type="PaxDb" id="584708-Apau_0594"/>
<keyword evidence="5" id="KW-1185">Reference proteome</keyword>
<sequence length="396" mass="43126">MGVSMDPVMLGPELLAEAEARAEDLIAWRREFHQFPELAFEENITASRVSQTLASFPGVEVVTGFGVPTAVLGVLRGDLPGPAVALRAEMDALALEEETGLSFASCIPGVMHACGHDAHMAALLGCAALLSQRAESLTRPVVFVFQPAEEGKGGAKALVEAGLLDRFRIEHVLGVLLWPQLPYGHLRTRKGVLTALSDRMHIEIQGVGGHAASPHATVDPVVVAAHVILGMQSLISREIDPLESAVISFGQVEAGYAYNIIPEQAHLWGTLRAFETPVRDYLQERIETLVPALAKAYRARASMEYVRNYPQVFNDGEFTDRVLEAAFPFFGEDAVGSLDRPLLSGEDFSFYSKEVPSCLMLLGTGLEYGLHHPRYDVPEELLPFLVAWEAFLALTL</sequence>
<protein>
    <submittedName>
        <fullName evidence="4">Amidohydrolase</fullName>
        <ecNumber evidence="4">3.5.1.32</ecNumber>
    </submittedName>
</protein>
<dbReference type="CDD" id="cd03886">
    <property type="entry name" value="M20_Acy1"/>
    <property type="match status" value="1"/>
</dbReference>
<feature type="binding site" evidence="2">
    <location>
        <position position="116"/>
    </location>
    <ligand>
        <name>Mn(2+)</name>
        <dbReference type="ChEBI" id="CHEBI:29035"/>
        <label>2</label>
    </ligand>
</feature>
<proteinExistence type="predicted"/>
<comment type="cofactor">
    <cofactor evidence="2">
        <name>Mn(2+)</name>
        <dbReference type="ChEBI" id="CHEBI:29035"/>
    </cofactor>
    <text evidence="2">The Mn(2+) ion enhances activity.</text>
</comment>
<dbReference type="Pfam" id="PF01546">
    <property type="entry name" value="Peptidase_M20"/>
    <property type="match status" value="1"/>
</dbReference>
<dbReference type="STRING" id="584708.Apau_0594"/>
<evidence type="ECO:0000256" key="1">
    <source>
        <dbReference type="ARBA" id="ARBA00022801"/>
    </source>
</evidence>
<feature type="binding site" evidence="2">
    <location>
        <position position="371"/>
    </location>
    <ligand>
        <name>Mn(2+)</name>
        <dbReference type="ChEBI" id="CHEBI:29035"/>
        <label>2</label>
    </ligand>
</feature>
<dbReference type="SUPFAM" id="SSF55031">
    <property type="entry name" value="Bacterial exopeptidase dimerisation domain"/>
    <property type="match status" value="1"/>
</dbReference>
<dbReference type="AlphaFoldDB" id="E3D0K4"/>
<dbReference type="Pfam" id="PF07687">
    <property type="entry name" value="M20_dimer"/>
    <property type="match status" value="1"/>
</dbReference>
<reference evidence="4 5" key="1">
    <citation type="journal article" date="2010" name="Stand. Genomic Sci.">
        <title>Non-contiguous finished genome sequence of Aminomonas paucivorans type strain (GLU-3).</title>
        <authorList>
            <person name="Pitluck S."/>
            <person name="Yasawong M."/>
            <person name="Held B."/>
            <person name="Lapidus A."/>
            <person name="Nolan M."/>
            <person name="Copeland A."/>
            <person name="Lucas S."/>
            <person name="Del Rio T.G."/>
            <person name="Tice H."/>
            <person name="Cheng J.F."/>
            <person name="Chertkov O."/>
            <person name="Goodwin L."/>
            <person name="Tapia R."/>
            <person name="Han C."/>
            <person name="Liolios K."/>
            <person name="Ivanova N."/>
            <person name="Mavromatis K."/>
            <person name="Ovchinnikova G."/>
            <person name="Pati A."/>
            <person name="Chen A."/>
            <person name="Palaniappan K."/>
            <person name="Land M."/>
            <person name="Hauser L."/>
            <person name="Chang Y.J."/>
            <person name="Jeffries C.D."/>
            <person name="Pukall R."/>
            <person name="Spring S."/>
            <person name="Rohde M."/>
            <person name="Sikorski J."/>
            <person name="Goker M."/>
            <person name="Woyke T."/>
            <person name="Bristow J."/>
            <person name="Eisen J.A."/>
            <person name="Markowitz V."/>
            <person name="Hugenholtz P."/>
            <person name="Kyrpides N.C."/>
            <person name="Klenk H.P."/>
        </authorList>
    </citation>
    <scope>NUCLEOTIDE SEQUENCE [LARGE SCALE GENOMIC DNA]</scope>
    <source>
        <strain evidence="4 5">DSM 12260</strain>
    </source>
</reference>
<dbReference type="Gene3D" id="3.40.630.10">
    <property type="entry name" value="Zn peptidases"/>
    <property type="match status" value="1"/>
</dbReference>
<dbReference type="GO" id="GO:0047980">
    <property type="term" value="F:hippurate hydrolase activity"/>
    <property type="evidence" value="ECO:0007669"/>
    <property type="project" value="UniProtKB-EC"/>
</dbReference>
<dbReference type="FunFam" id="3.30.70.360:FF:000001">
    <property type="entry name" value="N-acetyldiaminopimelate deacetylase"/>
    <property type="match status" value="1"/>
</dbReference>
<dbReference type="eggNOG" id="COG1473">
    <property type="taxonomic scope" value="Bacteria"/>
</dbReference>
<evidence type="ECO:0000313" key="5">
    <source>
        <dbReference type="Proteomes" id="UP000005096"/>
    </source>
</evidence>
<dbReference type="HOGENOM" id="CLU_023257_0_1_0"/>
<dbReference type="NCBIfam" id="TIGR01891">
    <property type="entry name" value="amidohydrolases"/>
    <property type="match status" value="1"/>
</dbReference>
<keyword evidence="1 4" id="KW-0378">Hydrolase</keyword>
<dbReference type="EC" id="3.5.1.32" evidence="4"/>
<accession>E3D0K4</accession>
<dbReference type="Proteomes" id="UP000005096">
    <property type="component" value="Chromosome"/>
</dbReference>
<dbReference type="InterPro" id="IPR011650">
    <property type="entry name" value="Peptidase_M20_dimer"/>
</dbReference>
<dbReference type="GO" id="GO:0019877">
    <property type="term" value="P:diaminopimelate biosynthetic process"/>
    <property type="evidence" value="ECO:0007669"/>
    <property type="project" value="UniProtKB-ARBA"/>
</dbReference>
<dbReference type="SUPFAM" id="SSF53187">
    <property type="entry name" value="Zn-dependent exopeptidases"/>
    <property type="match status" value="1"/>
</dbReference>
<gene>
    <name evidence="4" type="ORF">Apau_0594</name>
</gene>
<evidence type="ECO:0000259" key="3">
    <source>
        <dbReference type="Pfam" id="PF07687"/>
    </source>
</evidence>
<evidence type="ECO:0000256" key="2">
    <source>
        <dbReference type="PIRSR" id="PIRSR005962-1"/>
    </source>
</evidence>
<dbReference type="InterPro" id="IPR036264">
    <property type="entry name" value="Bact_exopeptidase_dim_dom"/>
</dbReference>
<evidence type="ECO:0000313" key="4">
    <source>
        <dbReference type="EMBL" id="EFQ23023.1"/>
    </source>
</evidence>
<dbReference type="Gene3D" id="3.30.70.360">
    <property type="match status" value="1"/>
</dbReference>
<keyword evidence="2" id="KW-0479">Metal-binding</keyword>